<name>A0AAC9AY18_SPHMC</name>
<keyword evidence="3" id="KW-1185">Reference proteome</keyword>
<evidence type="ECO:0000313" key="3">
    <source>
        <dbReference type="Proteomes" id="UP000076088"/>
    </source>
</evidence>
<evidence type="ECO:0000313" key="2">
    <source>
        <dbReference type="EMBL" id="AMU92017.1"/>
    </source>
</evidence>
<gene>
    <name evidence="2" type="ORF">ATM17_23675</name>
</gene>
<organism evidence="2 3">
    <name type="scientific">Sphingopyxis macrogoltabida</name>
    <name type="common">Sphingomonas macrogoltabidus</name>
    <dbReference type="NCBI Taxonomy" id="33050"/>
    <lineage>
        <taxon>Bacteria</taxon>
        <taxon>Pseudomonadati</taxon>
        <taxon>Pseudomonadota</taxon>
        <taxon>Alphaproteobacteria</taxon>
        <taxon>Sphingomonadales</taxon>
        <taxon>Sphingomonadaceae</taxon>
        <taxon>Sphingopyxis</taxon>
    </lineage>
</organism>
<feature type="domain" description="Alpha/beta hydrolase" evidence="1">
    <location>
        <begin position="3"/>
        <end position="428"/>
    </location>
</feature>
<proteinExistence type="predicted"/>
<dbReference type="InterPro" id="IPR045394">
    <property type="entry name" value="Abhydrolase_dom"/>
</dbReference>
<reference evidence="2 3" key="2">
    <citation type="journal article" date="2016" name="Genome Announc.">
        <title>Complete Genome Sequence of Sphingopyxis macrogoltabida Strain 203N (NBRC 111659), a Polyethylene Glycol Degrader.</title>
        <authorList>
            <person name="Ohtsubo Y."/>
            <person name="Nonoyama S."/>
            <person name="Nagata Y."/>
            <person name="Numata M."/>
            <person name="Tsuchikane K."/>
            <person name="Hosoyama A."/>
            <person name="Yamazoe A."/>
            <person name="Tsuda M."/>
            <person name="Fujita N."/>
            <person name="Kawai F."/>
        </authorList>
    </citation>
    <scope>NUCLEOTIDE SEQUENCE [LARGE SCALE GENOMIC DNA]</scope>
    <source>
        <strain evidence="2 3">203N</strain>
    </source>
</reference>
<sequence length="440" mass="46931">MLRPMPAAGRGKIFGTTLDDLAALGYVEGEYLLEGEAGRYAAADALTPDGKWTLAPGERRPFATRLFVRRPKDPGKFNGTILVEWLNVSLGFDVSFLDGAGLYDGFAYVGVTSQFGGVFGEGDKPQGLKNWDADRYAALVHPGDDWSYDIFTQAARALRANAARGHPLHGYRVSKLIGAGISQSGSRILSYANGVQPLARVYDALMPMLCAGAAAPFEGGAAPGAAAAGARPLFTQVRADLGIPAMQMNTEFEAPFFRPNRQSDTPSYRSWEVAGASHGPAELLKIIHGKEDRDGVGSRWHAFDAASHVSWQPTSDAAIHHVHRWLAGGPPPPAQAPIAFDADGKTIARDGHGNALGGVRLPELEVPIASYKGQGTKHFLAGETHPFAPDELKRLYPDHKSYVDRVAAAAQAALTAGVILPVRAEAYVEQARAADIPPTH</sequence>
<dbReference type="EMBL" id="CP013344">
    <property type="protein sequence ID" value="AMU92017.1"/>
    <property type="molecule type" value="Genomic_DNA"/>
</dbReference>
<reference evidence="3" key="1">
    <citation type="submission" date="2015-11" db="EMBL/GenBank/DDBJ databases">
        <title>Complete genome sequence of a polyethylene-glycol degrader Sphingopyxis macrogoltabida 203N (NBRC 111659).</title>
        <authorList>
            <person name="Yoshiyuki O."/>
            <person name="Shouta N."/>
            <person name="Nagata Y."/>
            <person name="Numata M."/>
            <person name="Tsuchikane K."/>
            <person name="Hosoyama A."/>
            <person name="Yamazoe A."/>
            <person name="Tsuda M."/>
            <person name="Fujita N."/>
            <person name="Kawai F."/>
        </authorList>
    </citation>
    <scope>NUCLEOTIDE SEQUENCE [LARGE SCALE GENOMIC DNA]</scope>
    <source>
        <strain evidence="3">203N</strain>
    </source>
</reference>
<protein>
    <recommendedName>
        <fullName evidence="1">Alpha/beta hydrolase domain-containing protein</fullName>
    </recommendedName>
</protein>
<evidence type="ECO:0000259" key="1">
    <source>
        <dbReference type="Pfam" id="PF20091"/>
    </source>
</evidence>
<dbReference type="AlphaFoldDB" id="A0AAC9AY18"/>
<accession>A0AAC9AY18</accession>
<dbReference type="Proteomes" id="UP000076088">
    <property type="component" value="Chromosome"/>
</dbReference>
<dbReference type="Pfam" id="PF20091">
    <property type="entry name" value="Abhydrolase_10"/>
    <property type="match status" value="1"/>
</dbReference>